<organism evidence="2">
    <name type="scientific">marine sediment metagenome</name>
    <dbReference type="NCBI Taxonomy" id="412755"/>
    <lineage>
        <taxon>unclassified sequences</taxon>
        <taxon>metagenomes</taxon>
        <taxon>ecological metagenomes</taxon>
    </lineage>
</organism>
<evidence type="ECO:0000313" key="2">
    <source>
        <dbReference type="EMBL" id="GAH00781.1"/>
    </source>
</evidence>
<feature type="compositionally biased region" description="Polar residues" evidence="1">
    <location>
        <begin position="32"/>
        <end position="44"/>
    </location>
</feature>
<accession>X1BY72</accession>
<proteinExistence type="predicted"/>
<comment type="caution">
    <text evidence="2">The sequence shown here is derived from an EMBL/GenBank/DDBJ whole genome shotgun (WGS) entry which is preliminary data.</text>
</comment>
<dbReference type="AlphaFoldDB" id="X1BY72"/>
<feature type="non-terminal residue" evidence="2">
    <location>
        <position position="287"/>
    </location>
</feature>
<protein>
    <submittedName>
        <fullName evidence="2">Uncharacterized protein</fullName>
    </submittedName>
</protein>
<sequence>IFVEFGQQFRSGIEQLITSIKGSECPTKTELNKSLPSSRSQWGRRTSRGEVDATIKEELCQAKAKSTSIYCNPTTLPGYEFWEGYKYYDVGKEESVQQCWYWQLGYWIIEDILKTIATINSTSENVLTSPAKRLLSVDFTSGKTAGDRPHYVLSREDALTEPYTQRHCNDDVDIVHFKFVVLVSVKAVLPFMTELCSVKEHEFRGFSGQGPKQTFRHNQITILESNIRSINREDKEHELYRYGDDAVVELDLICEYLFNKNSHEEIKPGSVKKELADKDDTGVKRRR</sequence>
<gene>
    <name evidence="2" type="ORF">S01H4_41641</name>
</gene>
<reference evidence="2" key="1">
    <citation type="journal article" date="2014" name="Front. Microbiol.">
        <title>High frequency of phylogenetically diverse reductive dehalogenase-homologous genes in deep subseafloor sedimentary metagenomes.</title>
        <authorList>
            <person name="Kawai M."/>
            <person name="Futagami T."/>
            <person name="Toyoda A."/>
            <person name="Takaki Y."/>
            <person name="Nishi S."/>
            <person name="Hori S."/>
            <person name="Arai W."/>
            <person name="Tsubouchi T."/>
            <person name="Morono Y."/>
            <person name="Uchiyama I."/>
            <person name="Ito T."/>
            <person name="Fujiyama A."/>
            <person name="Inagaki F."/>
            <person name="Takami H."/>
        </authorList>
    </citation>
    <scope>NUCLEOTIDE SEQUENCE</scope>
    <source>
        <strain evidence="2">Expedition CK06-06</strain>
    </source>
</reference>
<feature type="region of interest" description="Disordered" evidence="1">
    <location>
        <begin position="28"/>
        <end position="47"/>
    </location>
</feature>
<evidence type="ECO:0000256" key="1">
    <source>
        <dbReference type="SAM" id="MobiDB-lite"/>
    </source>
</evidence>
<dbReference type="EMBL" id="BART01022793">
    <property type="protein sequence ID" value="GAH00781.1"/>
    <property type="molecule type" value="Genomic_DNA"/>
</dbReference>
<name>X1BY72_9ZZZZ</name>
<feature type="non-terminal residue" evidence="2">
    <location>
        <position position="1"/>
    </location>
</feature>